<feature type="region of interest" description="Disordered" evidence="3">
    <location>
        <begin position="494"/>
        <end position="542"/>
    </location>
</feature>
<feature type="compositionally biased region" description="Basic residues" evidence="3">
    <location>
        <begin position="603"/>
        <end position="617"/>
    </location>
</feature>
<feature type="compositionally biased region" description="Basic residues" evidence="3">
    <location>
        <begin position="494"/>
        <end position="504"/>
    </location>
</feature>
<dbReference type="Pfam" id="PF12796">
    <property type="entry name" value="Ank_2"/>
    <property type="match status" value="1"/>
</dbReference>
<dbReference type="PRINTS" id="PR01415">
    <property type="entry name" value="ANKYRIN"/>
</dbReference>
<feature type="repeat" description="ANK" evidence="2">
    <location>
        <begin position="1131"/>
        <end position="1163"/>
    </location>
</feature>
<dbReference type="GO" id="GO:0003714">
    <property type="term" value="F:transcription corepressor activity"/>
    <property type="evidence" value="ECO:0007669"/>
    <property type="project" value="TreeGrafter"/>
</dbReference>
<feature type="compositionally biased region" description="Acidic residues" evidence="3">
    <location>
        <begin position="996"/>
        <end position="1017"/>
    </location>
</feature>
<feature type="compositionally biased region" description="Basic and acidic residues" evidence="3">
    <location>
        <begin position="630"/>
        <end position="722"/>
    </location>
</feature>
<reference evidence="4" key="1">
    <citation type="submission" date="2018-04" db="EMBL/GenBank/DDBJ databases">
        <title>Transcriptome assembly of Sipha flava.</title>
        <authorList>
            <person name="Scully E.D."/>
            <person name="Geib S.M."/>
            <person name="Palmer N.A."/>
            <person name="Koch K."/>
            <person name="Bradshaw J."/>
            <person name="Heng-Moss T."/>
            <person name="Sarath G."/>
        </authorList>
    </citation>
    <scope>NUCLEOTIDE SEQUENCE</scope>
</reference>
<accession>A0A2S2R7W6</accession>
<dbReference type="InterPro" id="IPR036770">
    <property type="entry name" value="Ankyrin_rpt-contain_sf"/>
</dbReference>
<feature type="compositionally biased region" description="Basic and acidic residues" evidence="3">
    <location>
        <begin position="531"/>
        <end position="542"/>
    </location>
</feature>
<feature type="region of interest" description="Disordered" evidence="3">
    <location>
        <begin position="184"/>
        <end position="240"/>
    </location>
</feature>
<evidence type="ECO:0000256" key="3">
    <source>
        <dbReference type="SAM" id="MobiDB-lite"/>
    </source>
</evidence>
<comment type="similarity">
    <text evidence="1">Belongs to the BCOR family.</text>
</comment>
<feature type="compositionally biased region" description="Basic residues" evidence="3">
    <location>
        <begin position="830"/>
        <end position="845"/>
    </location>
</feature>
<dbReference type="Pfam" id="PF00023">
    <property type="entry name" value="Ank"/>
    <property type="match status" value="1"/>
</dbReference>
<feature type="compositionally biased region" description="Basic residues" evidence="3">
    <location>
        <begin position="275"/>
        <end position="284"/>
    </location>
</feature>
<dbReference type="EMBL" id="GGMS01016865">
    <property type="protein sequence ID" value="MBY86068.1"/>
    <property type="molecule type" value="Transcribed_RNA"/>
</dbReference>
<feature type="compositionally biased region" description="Basic and acidic residues" evidence="3">
    <location>
        <begin position="565"/>
        <end position="602"/>
    </location>
</feature>
<dbReference type="GO" id="GO:0005634">
    <property type="term" value="C:nucleus"/>
    <property type="evidence" value="ECO:0007669"/>
    <property type="project" value="TreeGrafter"/>
</dbReference>
<dbReference type="GO" id="GO:0000122">
    <property type="term" value="P:negative regulation of transcription by RNA polymerase II"/>
    <property type="evidence" value="ECO:0007669"/>
    <property type="project" value="TreeGrafter"/>
</dbReference>
<dbReference type="InterPro" id="IPR047144">
    <property type="entry name" value="BCOR-like"/>
</dbReference>
<dbReference type="PANTHER" id="PTHR24117">
    <property type="entry name" value="AGAP007537-PB"/>
    <property type="match status" value="1"/>
</dbReference>
<feature type="compositionally biased region" description="Low complexity" evidence="3">
    <location>
        <begin position="41"/>
        <end position="71"/>
    </location>
</feature>
<feature type="compositionally biased region" description="Low complexity" evidence="3">
    <location>
        <begin position="285"/>
        <end position="296"/>
    </location>
</feature>
<protein>
    <submittedName>
        <fullName evidence="4">BCL-6 corepressor-like protein 1</fullName>
    </submittedName>
</protein>
<evidence type="ECO:0000256" key="1">
    <source>
        <dbReference type="ARBA" id="ARBA00034703"/>
    </source>
</evidence>
<evidence type="ECO:0000256" key="2">
    <source>
        <dbReference type="PROSITE-ProRule" id="PRU00023"/>
    </source>
</evidence>
<dbReference type="SUPFAM" id="SSF48403">
    <property type="entry name" value="Ankyrin repeat"/>
    <property type="match status" value="1"/>
</dbReference>
<sequence length="1407" mass="156680">MDHRWTVFGRQDARTPTFLQQPPSSTVTAAVINGYHHHRQPPSSSSLPVVVSQHLQHQSSSMSSRQPQQQQNYPLNLHKLTIPARPATAAGQLQQVKVGQENTTNTSTKLRFEMKRESPLDLSVKTVCRSADSTDDRLNPFGHDIPKVNFKPDFNACRGSSTSLSAAGSIAQPAPPTVVVVSGQPQHNTTAPTYHQLQAPPLSLPPPSSLAPPPAVVSSLQTQLPLSSSPALPTPLPPVVHHQGPPLLQLSPADEAWRAAIDRQIEQKFSTYTSAKKHHHHHHPQQQLPPVLQQQQGPAQADKRVLEILKQNIEARDHSSRPQIAEAPSTPAMVFSTPIRKEPSTTPLKKTDYYMTERTAVTPFPKKIDYYMDRAYCSAPRIRTKAERKQVSTEGSSSSMRMSSPMAAATAISPHPFLPSNNSVPQTKQEQIPLTQTESVVDVKLDIKRESSPIKDPELCLLNKEDVEKDDDEEFWMNTCNSFVVQLAETQEKKKVKTPIKRKLPKEQLPQPPKRKYTKRKKVEPISESEQENKVKDFKEDVLKKPTEEIKSEKFALQEKINHGDKSVKIESLDMDKENKTKEKDQEKTTDDKEKEDDEKATSKVKPKRKRLFKLKFPKPLLVTKVKKLKKEDKKELKMKKEEKKELKKGEKKETIKKDVSLLKTEKKELAAAAKEEKKGLKKEEKRDLKKDPQNKKDLNNKKENKKTDLTKKKMAAEKENVTKNNENTTRRSAAAAAAAAINEVASKFNPRQSLRRKNSLKDYSFAFDELLDDPFVHFETDEIPVKAAATVVVKKPKEKDNIESMRMKLRSRSRPLLVKQEPLLAAKKKANAKNKNIPKRRRKKSLGEKSAHPAVTTTDDWKDELYKFKRSLRLPSKLISVVSPPSAVGPDQVSLTSIMNIPPLLKPAKVPKTVKSASQSHAAVTSAVAVASTSAAGKNKTKRLGHLFGRRDVFKGRRLLKREKIVSAEKLMQRNLRKRRQQKDEGKKGCAGDEATADIPDDEDVNTEVDEDDDDDGKNGRKPPPARMMFKRKFMRKKFRSGFDYIKKKKKKEPASEKKSATSVSSTISTPPPKCAPRYVSEIQADIKVWIVNKGHGETVLHRAARLGVKDVVGFCIEKLEYAPSVADNAGYTPLHEACSQGHYHIAKLLLQFGADVSASAQGGIRPLHEAVENGDVHLVRLLLGYGADPHLATYSGQSPLSLATDKQTRMLLEHHVNDIQGYGNASVWNFDETTLNGEPEDVDRLLWSSPPQSSADDVPSFEFEFADQSLPDVYKLPPADGSSADAAVTADDDWVLFSDVSSALSVKTADALAKLLDDENAVTAVPLDRFNKCAVPRKTLGRQPAAPIANNKTTTAVNKTAVAEQPTAKDETGGAADEPAEEQILLVRYDDKLKQLLGVDAFSVS</sequence>
<dbReference type="SMART" id="SM00248">
    <property type="entry name" value="ANK"/>
    <property type="match status" value="3"/>
</dbReference>
<feature type="repeat" description="ANK" evidence="2">
    <location>
        <begin position="1164"/>
        <end position="1196"/>
    </location>
</feature>
<dbReference type="PROSITE" id="PS50088">
    <property type="entry name" value="ANK_REPEAT"/>
    <property type="match status" value="2"/>
</dbReference>
<dbReference type="PANTHER" id="PTHR24117:SF9">
    <property type="entry name" value="BCL-6 COREPRESSOR PCGF1 BINDING DOMAIN-CONTAINING PROTEIN"/>
    <property type="match status" value="1"/>
</dbReference>
<name>A0A2S2R7W6_9HEMI</name>
<feature type="compositionally biased region" description="Polar residues" evidence="3">
    <location>
        <begin position="184"/>
        <end position="195"/>
    </location>
</feature>
<gene>
    <name evidence="4" type="primary">Bcorl1_1</name>
    <name evidence="4" type="ORF">g.59614</name>
</gene>
<dbReference type="PROSITE" id="PS50297">
    <property type="entry name" value="ANK_REP_REGION"/>
    <property type="match status" value="2"/>
</dbReference>
<proteinExistence type="inferred from homology"/>
<keyword evidence="2" id="KW-0040">ANK repeat</keyword>
<feature type="region of interest" description="Disordered" evidence="3">
    <location>
        <begin position="830"/>
        <end position="855"/>
    </location>
</feature>
<feature type="region of interest" description="Disordered" evidence="3">
    <location>
        <begin position="1049"/>
        <end position="1075"/>
    </location>
</feature>
<feature type="compositionally biased region" description="Low complexity" evidence="3">
    <location>
        <begin position="216"/>
        <end position="231"/>
    </location>
</feature>
<dbReference type="OrthoDB" id="3666223at2759"/>
<dbReference type="InterPro" id="IPR002110">
    <property type="entry name" value="Ankyrin_rpt"/>
</dbReference>
<dbReference type="Gene3D" id="1.25.40.20">
    <property type="entry name" value="Ankyrin repeat-containing domain"/>
    <property type="match status" value="1"/>
</dbReference>
<feature type="compositionally biased region" description="Low complexity" evidence="3">
    <location>
        <begin position="723"/>
        <end position="735"/>
    </location>
</feature>
<feature type="compositionally biased region" description="Basic residues" evidence="3">
    <location>
        <begin position="513"/>
        <end position="522"/>
    </location>
</feature>
<feature type="region of interest" description="Disordered" evidence="3">
    <location>
        <begin position="975"/>
        <end position="1032"/>
    </location>
</feature>
<feature type="compositionally biased region" description="Basic and acidic residues" evidence="3">
    <location>
        <begin position="983"/>
        <end position="992"/>
    </location>
</feature>
<feature type="region of interest" description="Disordered" evidence="3">
    <location>
        <begin position="273"/>
        <end position="301"/>
    </location>
</feature>
<organism evidence="4">
    <name type="scientific">Sipha flava</name>
    <name type="common">yellow sugarcane aphid</name>
    <dbReference type="NCBI Taxonomy" id="143950"/>
    <lineage>
        <taxon>Eukaryota</taxon>
        <taxon>Metazoa</taxon>
        <taxon>Ecdysozoa</taxon>
        <taxon>Arthropoda</taxon>
        <taxon>Hexapoda</taxon>
        <taxon>Insecta</taxon>
        <taxon>Pterygota</taxon>
        <taxon>Neoptera</taxon>
        <taxon>Paraneoptera</taxon>
        <taxon>Hemiptera</taxon>
        <taxon>Sternorrhyncha</taxon>
        <taxon>Aphidomorpha</taxon>
        <taxon>Aphidoidea</taxon>
        <taxon>Aphididae</taxon>
        <taxon>Sipha</taxon>
    </lineage>
</organism>
<feature type="compositionally biased region" description="Pro residues" evidence="3">
    <location>
        <begin position="202"/>
        <end position="215"/>
    </location>
</feature>
<evidence type="ECO:0000313" key="4">
    <source>
        <dbReference type="EMBL" id="MBY86068.1"/>
    </source>
</evidence>
<feature type="region of interest" description="Disordered" evidence="3">
    <location>
        <begin position="36"/>
        <end position="71"/>
    </location>
</feature>
<feature type="region of interest" description="Disordered" evidence="3">
    <location>
        <begin position="565"/>
        <end position="735"/>
    </location>
</feature>